<keyword evidence="1" id="KW-0949">S-adenosyl-L-methionine</keyword>
<dbReference type="Pfam" id="PF04055">
    <property type="entry name" value="Radical_SAM"/>
    <property type="match status" value="1"/>
</dbReference>
<evidence type="ECO:0000256" key="4">
    <source>
        <dbReference type="ARBA" id="ARBA00023014"/>
    </source>
</evidence>
<feature type="domain" description="Radical SAM core" evidence="5">
    <location>
        <begin position="29"/>
        <end position="250"/>
    </location>
</feature>
<keyword evidence="3" id="KW-0408">Iron</keyword>
<accession>A0A563EN24</accession>
<dbReference type="EMBL" id="VOBR01000020">
    <property type="protein sequence ID" value="TWP48491.1"/>
    <property type="molecule type" value="Genomic_DNA"/>
</dbReference>
<dbReference type="InterPro" id="IPR013785">
    <property type="entry name" value="Aldolase_TIM"/>
</dbReference>
<dbReference type="InterPro" id="IPR058240">
    <property type="entry name" value="rSAM_sf"/>
</dbReference>
<dbReference type="SMART" id="SM00729">
    <property type="entry name" value="Elp3"/>
    <property type="match status" value="1"/>
</dbReference>
<keyword evidence="4" id="KW-0411">Iron-sulfur</keyword>
<dbReference type="Gene3D" id="3.20.20.70">
    <property type="entry name" value="Aldolase class I"/>
    <property type="match status" value="1"/>
</dbReference>
<dbReference type="Proteomes" id="UP000316639">
    <property type="component" value="Unassembled WGS sequence"/>
</dbReference>
<dbReference type="CDD" id="cd01335">
    <property type="entry name" value="Radical_SAM"/>
    <property type="match status" value="1"/>
</dbReference>
<comment type="caution">
    <text evidence="6">The sequence shown here is derived from an EMBL/GenBank/DDBJ whole genome shotgun (WGS) entry which is preliminary data.</text>
</comment>
<dbReference type="GO" id="GO:0046872">
    <property type="term" value="F:metal ion binding"/>
    <property type="evidence" value="ECO:0007669"/>
    <property type="project" value="UniProtKB-KW"/>
</dbReference>
<evidence type="ECO:0000256" key="3">
    <source>
        <dbReference type="ARBA" id="ARBA00023004"/>
    </source>
</evidence>
<reference evidence="6 7" key="1">
    <citation type="submission" date="2019-07" db="EMBL/GenBank/DDBJ databases">
        <title>Lentzea xizangensis sp. nov., isolated from Qinghai-Tibetan Plateau Soils.</title>
        <authorList>
            <person name="Huang J."/>
        </authorList>
    </citation>
    <scope>NUCLEOTIDE SEQUENCE [LARGE SCALE GENOMIC DNA]</scope>
    <source>
        <strain evidence="6 7">FXJ1.1311</strain>
    </source>
</reference>
<dbReference type="SUPFAM" id="SSF102114">
    <property type="entry name" value="Radical SAM enzymes"/>
    <property type="match status" value="1"/>
</dbReference>
<dbReference type="AlphaFoldDB" id="A0A563EN24"/>
<keyword evidence="7" id="KW-1185">Reference proteome</keyword>
<name>A0A563EN24_9PSEU</name>
<protein>
    <submittedName>
        <fullName evidence="6">Radical SAM protein</fullName>
    </submittedName>
</protein>
<dbReference type="InterPro" id="IPR006638">
    <property type="entry name" value="Elp3/MiaA/NifB-like_rSAM"/>
</dbReference>
<dbReference type="InterPro" id="IPR007197">
    <property type="entry name" value="rSAM"/>
</dbReference>
<sequence length="370" mass="40786">MSNLRANASSDPYYKFRAENFPQTDLSSYVPTDGVEVKFLDGCNRACIFCVNEDYIGKRLNPLDTDKFVTSLFDWIDDPDEPEKPAAVFGTGGEPLMALDLVDAVFRPLGERGITTRLVTNGTLLTEERIAKLTDMKLSGVKVTFNTADDQRLLALMKGSHDGDAQRILDNIKRAKQSGLWVFVRIGMGRHNHDEVVDLYHTLAGIGVDVVQIKPWIPSGLAATNQTELCLSPQRLFDVFMGIAEGLGEVIESGEGPELTVSCYPPARQLGFTVKDCANVAKIYAEPCGHALICNFSDEYLGSWYPEDGGLLACVQKRREMYSQIMDDHGVASCPARMNWSTPTSVVSPTPIDWKAEAPVFAPDSLLRKP</sequence>
<proteinExistence type="predicted"/>
<organism evidence="6 7">
    <name type="scientific">Lentzea tibetensis</name>
    <dbReference type="NCBI Taxonomy" id="2591470"/>
    <lineage>
        <taxon>Bacteria</taxon>
        <taxon>Bacillati</taxon>
        <taxon>Actinomycetota</taxon>
        <taxon>Actinomycetes</taxon>
        <taxon>Pseudonocardiales</taxon>
        <taxon>Pseudonocardiaceae</taxon>
        <taxon>Lentzea</taxon>
    </lineage>
</organism>
<dbReference type="SFLD" id="SFLDG01067">
    <property type="entry name" value="SPASM/twitch_domain_containing"/>
    <property type="match status" value="1"/>
</dbReference>
<evidence type="ECO:0000256" key="1">
    <source>
        <dbReference type="ARBA" id="ARBA00022691"/>
    </source>
</evidence>
<evidence type="ECO:0000256" key="2">
    <source>
        <dbReference type="ARBA" id="ARBA00022723"/>
    </source>
</evidence>
<dbReference type="InterPro" id="IPR050377">
    <property type="entry name" value="Radical_SAM_PqqE_MftC-like"/>
</dbReference>
<keyword evidence="2" id="KW-0479">Metal-binding</keyword>
<dbReference type="GO" id="GO:0051536">
    <property type="term" value="F:iron-sulfur cluster binding"/>
    <property type="evidence" value="ECO:0007669"/>
    <property type="project" value="UniProtKB-KW"/>
</dbReference>
<evidence type="ECO:0000259" key="5">
    <source>
        <dbReference type="PROSITE" id="PS51918"/>
    </source>
</evidence>
<dbReference type="OrthoDB" id="9782387at2"/>
<dbReference type="PANTHER" id="PTHR11228">
    <property type="entry name" value="RADICAL SAM DOMAIN PROTEIN"/>
    <property type="match status" value="1"/>
</dbReference>
<dbReference type="GO" id="GO:0003824">
    <property type="term" value="F:catalytic activity"/>
    <property type="evidence" value="ECO:0007669"/>
    <property type="project" value="InterPro"/>
</dbReference>
<gene>
    <name evidence="6" type="ORF">FKR81_28290</name>
</gene>
<dbReference type="PANTHER" id="PTHR11228:SF35">
    <property type="entry name" value="MOLYBDENUM COFACTOR BIOSYNTHESIS PROTEIN A-RELATED"/>
    <property type="match status" value="1"/>
</dbReference>
<dbReference type="PROSITE" id="PS51918">
    <property type="entry name" value="RADICAL_SAM"/>
    <property type="match status" value="1"/>
</dbReference>
<evidence type="ECO:0000313" key="6">
    <source>
        <dbReference type="EMBL" id="TWP48491.1"/>
    </source>
</evidence>
<evidence type="ECO:0000313" key="7">
    <source>
        <dbReference type="Proteomes" id="UP000316639"/>
    </source>
</evidence>
<dbReference type="SFLD" id="SFLDS00029">
    <property type="entry name" value="Radical_SAM"/>
    <property type="match status" value="1"/>
</dbReference>